<dbReference type="Proteomes" id="UP000298030">
    <property type="component" value="Unassembled WGS sequence"/>
</dbReference>
<name>A0A4Y7TFW4_COPMI</name>
<dbReference type="EMBL" id="QPFP01000015">
    <property type="protein sequence ID" value="TEB32442.1"/>
    <property type="molecule type" value="Genomic_DNA"/>
</dbReference>
<evidence type="ECO:0000313" key="2">
    <source>
        <dbReference type="Proteomes" id="UP000298030"/>
    </source>
</evidence>
<proteinExistence type="predicted"/>
<accession>A0A4Y7TFW4</accession>
<protein>
    <submittedName>
        <fullName evidence="1">Uncharacterized protein</fullName>
    </submittedName>
</protein>
<organism evidence="1 2">
    <name type="scientific">Coprinellus micaceus</name>
    <name type="common">Glistening ink-cap mushroom</name>
    <name type="synonym">Coprinus micaceus</name>
    <dbReference type="NCBI Taxonomy" id="71717"/>
    <lineage>
        <taxon>Eukaryota</taxon>
        <taxon>Fungi</taxon>
        <taxon>Dikarya</taxon>
        <taxon>Basidiomycota</taxon>
        <taxon>Agaricomycotina</taxon>
        <taxon>Agaricomycetes</taxon>
        <taxon>Agaricomycetidae</taxon>
        <taxon>Agaricales</taxon>
        <taxon>Agaricineae</taxon>
        <taxon>Psathyrellaceae</taxon>
        <taxon>Coprinellus</taxon>
    </lineage>
</organism>
<reference evidence="1 2" key="1">
    <citation type="journal article" date="2019" name="Nat. Ecol. Evol.">
        <title>Megaphylogeny resolves global patterns of mushroom evolution.</title>
        <authorList>
            <person name="Varga T."/>
            <person name="Krizsan K."/>
            <person name="Foldi C."/>
            <person name="Dima B."/>
            <person name="Sanchez-Garcia M."/>
            <person name="Sanchez-Ramirez S."/>
            <person name="Szollosi G.J."/>
            <person name="Szarkandi J.G."/>
            <person name="Papp V."/>
            <person name="Albert L."/>
            <person name="Andreopoulos W."/>
            <person name="Angelini C."/>
            <person name="Antonin V."/>
            <person name="Barry K.W."/>
            <person name="Bougher N.L."/>
            <person name="Buchanan P."/>
            <person name="Buyck B."/>
            <person name="Bense V."/>
            <person name="Catcheside P."/>
            <person name="Chovatia M."/>
            <person name="Cooper J."/>
            <person name="Damon W."/>
            <person name="Desjardin D."/>
            <person name="Finy P."/>
            <person name="Geml J."/>
            <person name="Haridas S."/>
            <person name="Hughes K."/>
            <person name="Justo A."/>
            <person name="Karasinski D."/>
            <person name="Kautmanova I."/>
            <person name="Kiss B."/>
            <person name="Kocsube S."/>
            <person name="Kotiranta H."/>
            <person name="LaButti K.M."/>
            <person name="Lechner B.E."/>
            <person name="Liimatainen K."/>
            <person name="Lipzen A."/>
            <person name="Lukacs Z."/>
            <person name="Mihaltcheva S."/>
            <person name="Morgado L.N."/>
            <person name="Niskanen T."/>
            <person name="Noordeloos M.E."/>
            <person name="Ohm R.A."/>
            <person name="Ortiz-Santana B."/>
            <person name="Ovrebo C."/>
            <person name="Racz N."/>
            <person name="Riley R."/>
            <person name="Savchenko A."/>
            <person name="Shiryaev A."/>
            <person name="Soop K."/>
            <person name="Spirin V."/>
            <person name="Szebenyi C."/>
            <person name="Tomsovsky M."/>
            <person name="Tulloss R.E."/>
            <person name="Uehling J."/>
            <person name="Grigoriev I.V."/>
            <person name="Vagvolgyi C."/>
            <person name="Papp T."/>
            <person name="Martin F.M."/>
            <person name="Miettinen O."/>
            <person name="Hibbett D.S."/>
            <person name="Nagy L.G."/>
        </authorList>
    </citation>
    <scope>NUCLEOTIDE SEQUENCE [LARGE SCALE GENOMIC DNA]</scope>
    <source>
        <strain evidence="1 2">FP101781</strain>
    </source>
</reference>
<gene>
    <name evidence="1" type="ORF">FA13DRAFT_1731651</name>
</gene>
<keyword evidence="2" id="KW-1185">Reference proteome</keyword>
<dbReference type="AlphaFoldDB" id="A0A4Y7TFW4"/>
<sequence>MAVFGASSAATHFEHVCFKLGRLIGPPPHPLTMQGSFQACAFPKASFCRRRMEGGAEAVHAHLASTHIGVNERSKQAARQSLPS</sequence>
<comment type="caution">
    <text evidence="1">The sequence shown here is derived from an EMBL/GenBank/DDBJ whole genome shotgun (WGS) entry which is preliminary data.</text>
</comment>
<evidence type="ECO:0000313" key="1">
    <source>
        <dbReference type="EMBL" id="TEB32442.1"/>
    </source>
</evidence>